<evidence type="ECO:0000256" key="3">
    <source>
        <dbReference type="ARBA" id="ARBA00023274"/>
    </source>
</evidence>
<dbReference type="InterPro" id="IPR036394">
    <property type="entry name" value="Ribosomal_uL22_sf"/>
</dbReference>
<dbReference type="AlphaFoldDB" id="A0A645INE0"/>
<dbReference type="PANTHER" id="PTHR13501">
    <property type="entry name" value="CHLOROPLAST 50S RIBOSOMAL PROTEIN L22-RELATED"/>
    <property type="match status" value="1"/>
</dbReference>
<dbReference type="PANTHER" id="PTHR13501:SF8">
    <property type="entry name" value="LARGE RIBOSOMAL SUBUNIT PROTEIN UL22M"/>
    <property type="match status" value="1"/>
</dbReference>
<keyword evidence="3" id="KW-0687">Ribonucleoprotein</keyword>
<dbReference type="PROSITE" id="PS00464">
    <property type="entry name" value="RIBOSOMAL_L22"/>
    <property type="match status" value="1"/>
</dbReference>
<evidence type="ECO:0000256" key="2">
    <source>
        <dbReference type="ARBA" id="ARBA00022980"/>
    </source>
</evidence>
<dbReference type="InterPro" id="IPR018260">
    <property type="entry name" value="Ribosomal_uL22_CS"/>
</dbReference>
<dbReference type="InterPro" id="IPR047867">
    <property type="entry name" value="Ribosomal_uL22_bac/org-type"/>
</dbReference>
<name>A0A645INE0_9ZZZZ</name>
<dbReference type="EMBL" id="VSSQ01111363">
    <property type="protein sequence ID" value="MPN48753.1"/>
    <property type="molecule type" value="Genomic_DNA"/>
</dbReference>
<organism evidence="4">
    <name type="scientific">bioreactor metagenome</name>
    <dbReference type="NCBI Taxonomy" id="1076179"/>
    <lineage>
        <taxon>unclassified sequences</taxon>
        <taxon>metagenomes</taxon>
        <taxon>ecological metagenomes</taxon>
    </lineage>
</organism>
<reference evidence="4" key="1">
    <citation type="submission" date="2019-08" db="EMBL/GenBank/DDBJ databases">
        <authorList>
            <person name="Kucharzyk K."/>
            <person name="Murdoch R.W."/>
            <person name="Higgins S."/>
            <person name="Loffler F."/>
        </authorList>
    </citation>
    <scope>NUCLEOTIDE SEQUENCE</scope>
</reference>
<dbReference type="GO" id="GO:0022625">
    <property type="term" value="C:cytosolic large ribosomal subunit"/>
    <property type="evidence" value="ECO:0007669"/>
    <property type="project" value="TreeGrafter"/>
</dbReference>
<accession>A0A645INE0</accession>
<dbReference type="CDD" id="cd00336">
    <property type="entry name" value="Ribosomal_L22"/>
    <property type="match status" value="1"/>
</dbReference>
<keyword evidence="2 4" id="KW-0689">Ribosomal protein</keyword>
<comment type="caution">
    <text evidence="4">The sequence shown here is derived from an EMBL/GenBank/DDBJ whole genome shotgun (WGS) entry which is preliminary data.</text>
</comment>
<dbReference type="InterPro" id="IPR001063">
    <property type="entry name" value="Ribosomal_uL22"/>
</dbReference>
<evidence type="ECO:0000256" key="1">
    <source>
        <dbReference type="ARBA" id="ARBA00009451"/>
    </source>
</evidence>
<dbReference type="SUPFAM" id="SSF54843">
    <property type="entry name" value="Ribosomal protein L22"/>
    <property type="match status" value="1"/>
</dbReference>
<proteinExistence type="inferred from homology"/>
<dbReference type="Pfam" id="PF00237">
    <property type="entry name" value="Ribosomal_L22"/>
    <property type="match status" value="1"/>
</dbReference>
<gene>
    <name evidence="4" type="primary">rplV_42</name>
    <name evidence="4" type="ORF">SDC9_196365</name>
</gene>
<comment type="similarity">
    <text evidence="1">Belongs to the universal ribosomal protein uL22 family.</text>
</comment>
<dbReference type="Gene3D" id="3.90.470.10">
    <property type="entry name" value="Ribosomal protein L22/L17"/>
    <property type="match status" value="1"/>
</dbReference>
<sequence>MANAENNHNMDKKQLYVAECFVTPGMIMKRIMPRAQGRAFRINKRTSHVTIVVKEKE</sequence>
<dbReference type="GO" id="GO:0006412">
    <property type="term" value="P:translation"/>
    <property type="evidence" value="ECO:0007669"/>
    <property type="project" value="InterPro"/>
</dbReference>
<protein>
    <submittedName>
        <fullName evidence="4">50S ribosomal protein L22</fullName>
    </submittedName>
</protein>
<dbReference type="GO" id="GO:0003735">
    <property type="term" value="F:structural constituent of ribosome"/>
    <property type="evidence" value="ECO:0007669"/>
    <property type="project" value="InterPro"/>
</dbReference>
<evidence type="ECO:0000313" key="4">
    <source>
        <dbReference type="EMBL" id="MPN48753.1"/>
    </source>
</evidence>